<comment type="subcellular location">
    <subcellularLocation>
        <location evidence="1">Membrane</location>
        <topology evidence="1">Multi-pass membrane protein</topology>
    </subcellularLocation>
</comment>
<evidence type="ECO:0000256" key="6">
    <source>
        <dbReference type="ARBA" id="ARBA00022989"/>
    </source>
</evidence>
<evidence type="ECO:0000256" key="5">
    <source>
        <dbReference type="ARBA" id="ARBA00022692"/>
    </source>
</evidence>
<dbReference type="EMBL" id="AP014564">
    <property type="protein sequence ID" value="BAV95049.1"/>
    <property type="molecule type" value="Genomic_DNA"/>
</dbReference>
<feature type="transmembrane region" description="Helical" evidence="12">
    <location>
        <begin position="214"/>
        <end position="240"/>
    </location>
</feature>
<dbReference type="InterPro" id="IPR043130">
    <property type="entry name" value="CDP-OH_PTrfase_TM_dom"/>
</dbReference>
<comment type="similarity">
    <text evidence="2 11">Belongs to the CDP-alcohol phosphatidyltransferase class-I family.</text>
</comment>
<evidence type="ECO:0000256" key="11">
    <source>
        <dbReference type="RuleBase" id="RU003750"/>
    </source>
</evidence>
<dbReference type="PANTHER" id="PTHR14269:SF61">
    <property type="entry name" value="CDP-DIACYLGLYCEROL--SERINE O-PHOSPHATIDYLTRANSFERASE"/>
    <property type="match status" value="1"/>
</dbReference>
<feature type="transmembrane region" description="Helical" evidence="12">
    <location>
        <begin position="36"/>
        <end position="57"/>
    </location>
</feature>
<keyword evidence="14" id="KW-1185">Reference proteome</keyword>
<evidence type="ECO:0000256" key="2">
    <source>
        <dbReference type="ARBA" id="ARBA00010441"/>
    </source>
</evidence>
<name>A0A1J1DYS1_9FLAO</name>
<dbReference type="InterPro" id="IPR048254">
    <property type="entry name" value="CDP_ALCOHOL_P_TRANSF_CS"/>
</dbReference>
<evidence type="ECO:0000256" key="3">
    <source>
        <dbReference type="ARBA" id="ARBA00022516"/>
    </source>
</evidence>
<keyword evidence="10" id="KW-1208">Phospholipid metabolism</keyword>
<evidence type="ECO:0000256" key="12">
    <source>
        <dbReference type="SAM" id="Phobius"/>
    </source>
</evidence>
<evidence type="ECO:0000256" key="9">
    <source>
        <dbReference type="ARBA" id="ARBA00023209"/>
    </source>
</evidence>
<keyword evidence="8 12" id="KW-0472">Membrane</keyword>
<dbReference type="PANTHER" id="PTHR14269">
    <property type="entry name" value="CDP-DIACYLGLYCEROL--GLYCEROL-3-PHOSPHATE 3-PHOSPHATIDYLTRANSFERASE-RELATED"/>
    <property type="match status" value="1"/>
</dbReference>
<keyword evidence="3" id="KW-0444">Lipid biosynthesis</keyword>
<proteinExistence type="inferred from homology"/>
<dbReference type="GO" id="GO:0008654">
    <property type="term" value="P:phospholipid biosynthetic process"/>
    <property type="evidence" value="ECO:0007669"/>
    <property type="project" value="UniProtKB-KW"/>
</dbReference>
<dbReference type="AlphaFoldDB" id="A0A1J1DYS1"/>
<organism evidence="13 14">
    <name type="scientific">Ichthyobacterium seriolicida</name>
    <dbReference type="NCBI Taxonomy" id="242600"/>
    <lineage>
        <taxon>Bacteria</taxon>
        <taxon>Pseudomonadati</taxon>
        <taxon>Bacteroidota</taxon>
        <taxon>Flavobacteriia</taxon>
        <taxon>Flavobacteriales</taxon>
        <taxon>Ichthyobacteriaceae</taxon>
        <taxon>Ichthyobacterium</taxon>
    </lineage>
</organism>
<feature type="transmembrane region" description="Helical" evidence="12">
    <location>
        <begin position="141"/>
        <end position="162"/>
    </location>
</feature>
<evidence type="ECO:0000256" key="8">
    <source>
        <dbReference type="ARBA" id="ARBA00023136"/>
    </source>
</evidence>
<keyword evidence="4 11" id="KW-0808">Transferase</keyword>
<keyword evidence="9" id="KW-0594">Phospholipid biosynthesis</keyword>
<keyword evidence="5 12" id="KW-0812">Transmembrane</keyword>
<evidence type="ECO:0000256" key="10">
    <source>
        <dbReference type="ARBA" id="ARBA00023264"/>
    </source>
</evidence>
<dbReference type="KEGG" id="ise:JBKA6_1036"/>
<accession>A0A1J1DYS1</accession>
<evidence type="ECO:0000313" key="13">
    <source>
        <dbReference type="EMBL" id="BAV95049.1"/>
    </source>
</evidence>
<dbReference type="Pfam" id="PF01066">
    <property type="entry name" value="CDP-OH_P_transf"/>
    <property type="match status" value="1"/>
</dbReference>
<dbReference type="Proteomes" id="UP000243197">
    <property type="component" value="Chromosome"/>
</dbReference>
<dbReference type="InterPro" id="IPR050324">
    <property type="entry name" value="CDP-alcohol_PTase-I"/>
</dbReference>
<feature type="transmembrane region" description="Helical" evidence="12">
    <location>
        <begin position="12"/>
        <end position="30"/>
    </location>
</feature>
<keyword evidence="6 12" id="KW-1133">Transmembrane helix</keyword>
<evidence type="ECO:0000256" key="7">
    <source>
        <dbReference type="ARBA" id="ARBA00023098"/>
    </source>
</evidence>
<dbReference type="Gene3D" id="1.20.120.1760">
    <property type="match status" value="1"/>
</dbReference>
<dbReference type="OrthoDB" id="9777147at2"/>
<reference evidence="13 14" key="1">
    <citation type="submission" date="2014-03" db="EMBL/GenBank/DDBJ databases">
        <title>complete genome sequence of Flavobacteriaceae bacterium JBKA-6.</title>
        <authorList>
            <person name="Takano T."/>
            <person name="Nakamura Y."/>
            <person name="Takuma S."/>
            <person name="Yasuike M."/>
            <person name="Matsuyama T."/>
            <person name="Sakai T."/>
            <person name="Fujiwara A."/>
            <person name="Kimoto K."/>
            <person name="Fukuda Y."/>
            <person name="Kondo H."/>
            <person name="Hirono I."/>
            <person name="Nakayasu C."/>
        </authorList>
    </citation>
    <scope>NUCLEOTIDE SEQUENCE [LARGE SCALE GENOMIC DNA]</scope>
    <source>
        <strain evidence="13 14">JBKA-6</strain>
    </source>
</reference>
<evidence type="ECO:0000256" key="1">
    <source>
        <dbReference type="ARBA" id="ARBA00004141"/>
    </source>
</evidence>
<keyword evidence="7" id="KW-0443">Lipid metabolism</keyword>
<feature type="transmembrane region" description="Helical" evidence="12">
    <location>
        <begin position="174"/>
        <end position="193"/>
    </location>
</feature>
<evidence type="ECO:0000256" key="4">
    <source>
        <dbReference type="ARBA" id="ARBA00022679"/>
    </source>
</evidence>
<dbReference type="PROSITE" id="PS51257">
    <property type="entry name" value="PROKAR_LIPOPROTEIN"/>
    <property type="match status" value="1"/>
</dbReference>
<gene>
    <name evidence="13" type="ORF">JBKA6_1036</name>
</gene>
<dbReference type="GO" id="GO:0016780">
    <property type="term" value="F:phosphotransferase activity, for other substituted phosphate groups"/>
    <property type="evidence" value="ECO:0007669"/>
    <property type="project" value="InterPro"/>
</dbReference>
<evidence type="ECO:0000313" key="14">
    <source>
        <dbReference type="Proteomes" id="UP000243197"/>
    </source>
</evidence>
<dbReference type="RefSeq" id="WP_096686532.1">
    <property type="nucleotide sequence ID" value="NZ_AP014564.1"/>
</dbReference>
<sequence>MKSKKLINIPNILSLGNLFCGCIAIVYVINGNFIHSITFVCIGLIFDFLDGFAARILSVQGELGKQLDSLADVVTFGVAPGIHMIKLIEWSTLNNVDKTISEIITSDFELGYLPLCGLLIPLFSALRLAKFNIDERQTTNFIGLPTPACTVLIISMPVILIYEPDSVLCNIILNQYFLLTLIVFISYLMISEIRFFSLKIEKRGLKNNANKIRLLFLLVSIILFLAVHVVSIPLTMTLYIGTSILLQILDVDI</sequence>
<dbReference type="GO" id="GO:0016020">
    <property type="term" value="C:membrane"/>
    <property type="evidence" value="ECO:0007669"/>
    <property type="project" value="UniProtKB-SubCell"/>
</dbReference>
<dbReference type="PROSITE" id="PS00379">
    <property type="entry name" value="CDP_ALCOHOL_P_TRANSF"/>
    <property type="match status" value="1"/>
</dbReference>
<protein>
    <submittedName>
        <fullName evidence="13">Phosphatidylserine synthase</fullName>
    </submittedName>
</protein>
<dbReference type="InterPro" id="IPR000462">
    <property type="entry name" value="CDP-OH_P_trans"/>
</dbReference>